<evidence type="ECO:0000259" key="5">
    <source>
        <dbReference type="PROSITE" id="PS50405"/>
    </source>
</evidence>
<dbReference type="Gene3D" id="1.20.1050.10">
    <property type="match status" value="1"/>
</dbReference>
<dbReference type="SFLD" id="SFLDS00019">
    <property type="entry name" value="Glutathione_Transferase_(cytos"/>
    <property type="match status" value="1"/>
</dbReference>
<dbReference type="EMBL" id="BEGY01000139">
    <property type="protein sequence ID" value="GAX84890.1"/>
    <property type="molecule type" value="Genomic_DNA"/>
</dbReference>
<evidence type="ECO:0008006" key="8">
    <source>
        <dbReference type="Google" id="ProtNLM"/>
    </source>
</evidence>
<dbReference type="InterPro" id="IPR004046">
    <property type="entry name" value="GST_C"/>
</dbReference>
<sequence>MITTFVKLPACTPRSISSVRAVRMSDVRSRKISAQAIKLYTNPGSRGKIPEWVLSELNLPYETVLLDMRSGEHKAPKYLEINPFGKVPAMEDGDLKLFESGGILLHLASKYGQLPQDQLSKAFQWTLFANSTLSPALFEKQAQMPQMLLPLDKILAMTKYLEGSEFSVSDIAVGSYLLYLPLFFPDLFSSGGFIDKYPNVWRYMKEIVERPSCPDAYKEGMISAVQASSSKNSGGNPLSNLFKK</sequence>
<feature type="domain" description="GST C-terminal" evidence="5">
    <location>
        <begin position="101"/>
        <end position="244"/>
    </location>
</feature>
<dbReference type="GO" id="GO:0016740">
    <property type="term" value="F:transferase activity"/>
    <property type="evidence" value="ECO:0007669"/>
    <property type="project" value="UniProtKB-KW"/>
</dbReference>
<dbReference type="PANTHER" id="PTHR44051">
    <property type="entry name" value="GLUTATHIONE S-TRANSFERASE-RELATED"/>
    <property type="match status" value="1"/>
</dbReference>
<dbReference type="PANTHER" id="PTHR44051:SF8">
    <property type="entry name" value="GLUTATHIONE S-TRANSFERASE GSTA"/>
    <property type="match status" value="1"/>
</dbReference>
<evidence type="ECO:0000256" key="1">
    <source>
        <dbReference type="ARBA" id="ARBA00007409"/>
    </source>
</evidence>
<proteinExistence type="inferred from homology"/>
<dbReference type="AlphaFoldDB" id="A0A250XQ10"/>
<evidence type="ECO:0000256" key="2">
    <source>
        <dbReference type="ARBA" id="ARBA00022679"/>
    </source>
</evidence>
<dbReference type="InterPro" id="IPR036249">
    <property type="entry name" value="Thioredoxin-like_sf"/>
</dbReference>
<dbReference type="InterPro" id="IPR010987">
    <property type="entry name" value="Glutathione-S-Trfase_C-like"/>
</dbReference>
<evidence type="ECO:0000313" key="6">
    <source>
        <dbReference type="EMBL" id="GAX84890.1"/>
    </source>
</evidence>
<dbReference type="Pfam" id="PF00043">
    <property type="entry name" value="GST_C"/>
    <property type="match status" value="1"/>
</dbReference>
<dbReference type="SUPFAM" id="SSF52833">
    <property type="entry name" value="Thioredoxin-like"/>
    <property type="match status" value="1"/>
</dbReference>
<evidence type="ECO:0000259" key="4">
    <source>
        <dbReference type="PROSITE" id="PS50404"/>
    </source>
</evidence>
<evidence type="ECO:0000256" key="3">
    <source>
        <dbReference type="RuleBase" id="RU003494"/>
    </source>
</evidence>
<dbReference type="Proteomes" id="UP000232323">
    <property type="component" value="Unassembled WGS sequence"/>
</dbReference>
<dbReference type="Pfam" id="PF02798">
    <property type="entry name" value="GST_N"/>
    <property type="match status" value="1"/>
</dbReference>
<dbReference type="Gene3D" id="3.40.30.10">
    <property type="entry name" value="Glutaredoxin"/>
    <property type="match status" value="1"/>
</dbReference>
<organism evidence="6 7">
    <name type="scientific">Chlamydomonas eustigma</name>
    <dbReference type="NCBI Taxonomy" id="1157962"/>
    <lineage>
        <taxon>Eukaryota</taxon>
        <taxon>Viridiplantae</taxon>
        <taxon>Chlorophyta</taxon>
        <taxon>core chlorophytes</taxon>
        <taxon>Chlorophyceae</taxon>
        <taxon>CS clade</taxon>
        <taxon>Chlamydomonadales</taxon>
        <taxon>Chlamydomonadaceae</taxon>
        <taxon>Chlamydomonas</taxon>
    </lineage>
</organism>
<dbReference type="STRING" id="1157962.A0A250XQ10"/>
<protein>
    <recommendedName>
        <fullName evidence="8">GST N-terminal domain-containing protein</fullName>
    </recommendedName>
</protein>
<keyword evidence="7" id="KW-1185">Reference proteome</keyword>
<dbReference type="PROSITE" id="PS50405">
    <property type="entry name" value="GST_CTER"/>
    <property type="match status" value="1"/>
</dbReference>
<comment type="caution">
    <text evidence="6">The sequence shown here is derived from an EMBL/GenBank/DDBJ whole genome shotgun (WGS) entry which is preliminary data.</text>
</comment>
<feature type="domain" description="GST N-terminal" evidence="4">
    <location>
        <begin position="34"/>
        <end position="115"/>
    </location>
</feature>
<dbReference type="FunFam" id="3.40.30.10:FF:000039">
    <property type="entry name" value="Glutathione S-transferase domain"/>
    <property type="match status" value="1"/>
</dbReference>
<name>A0A250XQ10_9CHLO</name>
<comment type="similarity">
    <text evidence="1 3">Belongs to the GST superfamily.</text>
</comment>
<dbReference type="CDD" id="cd03046">
    <property type="entry name" value="GST_N_GTT1_like"/>
    <property type="match status" value="1"/>
</dbReference>
<dbReference type="OrthoDB" id="422574at2759"/>
<dbReference type="CDD" id="cd00299">
    <property type="entry name" value="GST_C_family"/>
    <property type="match status" value="1"/>
</dbReference>
<evidence type="ECO:0000313" key="7">
    <source>
        <dbReference type="Proteomes" id="UP000232323"/>
    </source>
</evidence>
<keyword evidence="2" id="KW-0808">Transferase</keyword>
<dbReference type="InterPro" id="IPR036282">
    <property type="entry name" value="Glutathione-S-Trfase_C_sf"/>
</dbReference>
<accession>A0A250XQ10</accession>
<dbReference type="SFLD" id="SFLDG00358">
    <property type="entry name" value="Main_(cytGST)"/>
    <property type="match status" value="1"/>
</dbReference>
<dbReference type="InterPro" id="IPR004045">
    <property type="entry name" value="Glutathione_S-Trfase_N"/>
</dbReference>
<dbReference type="PROSITE" id="PS50404">
    <property type="entry name" value="GST_NTER"/>
    <property type="match status" value="1"/>
</dbReference>
<dbReference type="InterPro" id="IPR040079">
    <property type="entry name" value="Glutathione_S-Trfase"/>
</dbReference>
<dbReference type="SUPFAM" id="SSF47616">
    <property type="entry name" value="GST C-terminal domain-like"/>
    <property type="match status" value="1"/>
</dbReference>
<gene>
    <name evidence="6" type="ORF">CEUSTIGMA_g12311.t1</name>
</gene>
<reference evidence="6 7" key="1">
    <citation type="submission" date="2017-08" db="EMBL/GenBank/DDBJ databases">
        <title>Acidophilic green algal genome provides insights into adaptation to an acidic environment.</title>
        <authorList>
            <person name="Hirooka S."/>
            <person name="Hirose Y."/>
            <person name="Kanesaki Y."/>
            <person name="Higuchi S."/>
            <person name="Fujiwara T."/>
            <person name="Onuma R."/>
            <person name="Era A."/>
            <person name="Ohbayashi R."/>
            <person name="Uzuka A."/>
            <person name="Nozaki H."/>
            <person name="Yoshikawa H."/>
            <person name="Miyagishima S.Y."/>
        </authorList>
    </citation>
    <scope>NUCLEOTIDE SEQUENCE [LARGE SCALE GENOMIC DNA]</scope>
    <source>
        <strain evidence="6 7">NIES-2499</strain>
    </source>
</reference>